<organism evidence="3 4">
    <name type="scientific">Rubinisphaera brasiliensis (strain ATCC 49424 / DSM 5305 / JCM 21570 / IAM 15109 / NBRC 103401 / IFAM 1448)</name>
    <name type="common">Planctomyces brasiliensis</name>
    <dbReference type="NCBI Taxonomy" id="756272"/>
    <lineage>
        <taxon>Bacteria</taxon>
        <taxon>Pseudomonadati</taxon>
        <taxon>Planctomycetota</taxon>
        <taxon>Planctomycetia</taxon>
        <taxon>Planctomycetales</taxon>
        <taxon>Planctomycetaceae</taxon>
        <taxon>Rubinisphaera</taxon>
    </lineage>
</organism>
<keyword evidence="4" id="KW-1185">Reference proteome</keyword>
<dbReference type="Proteomes" id="UP000006860">
    <property type="component" value="Chromosome"/>
</dbReference>
<dbReference type="InterPro" id="IPR027558">
    <property type="entry name" value="Pre_pil_HX9DG_C"/>
</dbReference>
<dbReference type="OrthoDB" id="240776at2"/>
<dbReference type="EMBL" id="CP002546">
    <property type="protein sequence ID" value="ADY57911.1"/>
    <property type="molecule type" value="Genomic_DNA"/>
</dbReference>
<dbReference type="Pfam" id="PF07963">
    <property type="entry name" value="N_methyl"/>
    <property type="match status" value="1"/>
</dbReference>
<proteinExistence type="predicted"/>
<accession>F0SPK7</accession>
<evidence type="ECO:0000256" key="1">
    <source>
        <dbReference type="SAM" id="Phobius"/>
    </source>
</evidence>
<dbReference type="KEGG" id="pbs:Plabr_0282"/>
<evidence type="ECO:0000313" key="4">
    <source>
        <dbReference type="Proteomes" id="UP000006860"/>
    </source>
</evidence>
<sequence>MKRPSFGPPDRSAFTLIELLVVIAIIAILVALLLPAVQQAREAARRSSCKNNLKQIGLAMHNYHDTHTAFPPGWVIPRCPGVTDGNHRFVRNNPSWGFYLLPMLEQSAIYDLQDFQMGGACPGSGTAGAIGILDSPNNTNKLNQTLPAFSCPSDIKPSTGSNGLGSASYVACRGNDGDSGQDSGFQQRNGMFWSNSNCRMRDITDGTSNTLMVGEVSWNQYYAFNPGSNIKRGGLWPGINEHKYDDLITKSTNANFPINGSRPDPGNDNDGFGSLHQGGAQFVMADGSVRFINENINSTNNTPMGTFQRLGVRNDGLVVGEF</sequence>
<protein>
    <recommendedName>
        <fullName evidence="2">DUF1559 domain-containing protein</fullName>
    </recommendedName>
</protein>
<dbReference type="SUPFAM" id="SSF54523">
    <property type="entry name" value="Pili subunits"/>
    <property type="match status" value="1"/>
</dbReference>
<dbReference type="Gene3D" id="3.30.700.10">
    <property type="entry name" value="Glycoprotein, Type 4 Pilin"/>
    <property type="match status" value="1"/>
</dbReference>
<feature type="transmembrane region" description="Helical" evidence="1">
    <location>
        <begin position="12"/>
        <end position="37"/>
    </location>
</feature>
<dbReference type="HOGENOM" id="CLU_041661_0_0_0"/>
<dbReference type="InterPro" id="IPR045584">
    <property type="entry name" value="Pilin-like"/>
</dbReference>
<dbReference type="InterPro" id="IPR012902">
    <property type="entry name" value="N_methyl_site"/>
</dbReference>
<dbReference type="PANTHER" id="PTHR30093:SF2">
    <property type="entry name" value="TYPE II SECRETION SYSTEM PROTEIN H"/>
    <property type="match status" value="1"/>
</dbReference>
<dbReference type="NCBIfam" id="TIGR02532">
    <property type="entry name" value="IV_pilin_GFxxxE"/>
    <property type="match status" value="1"/>
</dbReference>
<dbReference type="AlphaFoldDB" id="F0SPK7"/>
<name>F0SPK7_RUBBR</name>
<reference evidence="4" key="1">
    <citation type="submission" date="2011-02" db="EMBL/GenBank/DDBJ databases">
        <title>The complete genome of Planctomyces brasiliensis DSM 5305.</title>
        <authorList>
            <person name="Lucas S."/>
            <person name="Copeland A."/>
            <person name="Lapidus A."/>
            <person name="Bruce D."/>
            <person name="Goodwin L."/>
            <person name="Pitluck S."/>
            <person name="Kyrpides N."/>
            <person name="Mavromatis K."/>
            <person name="Pagani I."/>
            <person name="Ivanova N."/>
            <person name="Ovchinnikova G."/>
            <person name="Lu M."/>
            <person name="Detter J.C."/>
            <person name="Han C."/>
            <person name="Land M."/>
            <person name="Hauser L."/>
            <person name="Markowitz V."/>
            <person name="Cheng J.-F."/>
            <person name="Hugenholtz P."/>
            <person name="Woyke T."/>
            <person name="Wu D."/>
            <person name="Tindall B."/>
            <person name="Pomrenke H.G."/>
            <person name="Brambilla E."/>
            <person name="Klenk H.-P."/>
            <person name="Eisen J.A."/>
        </authorList>
    </citation>
    <scope>NUCLEOTIDE SEQUENCE [LARGE SCALE GENOMIC DNA]</scope>
    <source>
        <strain evidence="4">ATCC 49424 / DSM 5305 / JCM 21570 / NBRC 103401 / IFAM 1448</strain>
    </source>
</reference>
<dbReference type="NCBIfam" id="TIGR04294">
    <property type="entry name" value="pre_pil_HX9DG"/>
    <property type="match status" value="1"/>
</dbReference>
<dbReference type="Pfam" id="PF07596">
    <property type="entry name" value="SBP_bac_10"/>
    <property type="match status" value="1"/>
</dbReference>
<keyword evidence="1" id="KW-0472">Membrane</keyword>
<dbReference type="InterPro" id="IPR011453">
    <property type="entry name" value="DUF1559"/>
</dbReference>
<feature type="domain" description="DUF1559" evidence="2">
    <location>
        <begin position="38"/>
        <end position="297"/>
    </location>
</feature>
<gene>
    <name evidence="3" type="ordered locus">Plabr_0282</name>
</gene>
<evidence type="ECO:0000259" key="2">
    <source>
        <dbReference type="Pfam" id="PF07596"/>
    </source>
</evidence>
<evidence type="ECO:0000313" key="3">
    <source>
        <dbReference type="EMBL" id="ADY57911.1"/>
    </source>
</evidence>
<keyword evidence="1" id="KW-0812">Transmembrane</keyword>
<keyword evidence="1" id="KW-1133">Transmembrane helix</keyword>
<dbReference type="RefSeq" id="WP_013626655.1">
    <property type="nucleotide sequence ID" value="NC_015174.1"/>
</dbReference>
<dbReference type="STRING" id="756272.Plabr_0282"/>
<dbReference type="PANTHER" id="PTHR30093">
    <property type="entry name" value="GENERAL SECRETION PATHWAY PROTEIN G"/>
    <property type="match status" value="1"/>
</dbReference>
<dbReference type="eggNOG" id="COG2165">
    <property type="taxonomic scope" value="Bacteria"/>
</dbReference>